<name>A0ABR4BCU8_9LECA</name>
<dbReference type="EMBL" id="JBHFEH010000012">
    <property type="protein sequence ID" value="KAL2055262.1"/>
    <property type="molecule type" value="Genomic_DNA"/>
</dbReference>
<keyword evidence="2" id="KW-1185">Reference proteome</keyword>
<accession>A0ABR4BCU8</accession>
<organism evidence="1 2">
    <name type="scientific">Lepraria finkii</name>
    <dbReference type="NCBI Taxonomy" id="1340010"/>
    <lineage>
        <taxon>Eukaryota</taxon>
        <taxon>Fungi</taxon>
        <taxon>Dikarya</taxon>
        <taxon>Ascomycota</taxon>
        <taxon>Pezizomycotina</taxon>
        <taxon>Lecanoromycetes</taxon>
        <taxon>OSLEUM clade</taxon>
        <taxon>Lecanoromycetidae</taxon>
        <taxon>Lecanorales</taxon>
        <taxon>Lecanorineae</taxon>
        <taxon>Stereocaulaceae</taxon>
        <taxon>Lepraria</taxon>
    </lineage>
</organism>
<protein>
    <submittedName>
        <fullName evidence="1">Uncharacterized protein</fullName>
    </submittedName>
</protein>
<comment type="caution">
    <text evidence="1">The sequence shown here is derived from an EMBL/GenBank/DDBJ whole genome shotgun (WGS) entry which is preliminary data.</text>
</comment>
<proteinExistence type="predicted"/>
<evidence type="ECO:0000313" key="1">
    <source>
        <dbReference type="EMBL" id="KAL2055262.1"/>
    </source>
</evidence>
<sequence>MTSTSFIIRYEQFGRDWISKEEPNRQGKISKISTLVPGSTTEKQTTWKMLNAYMAWECIPCSLMYEKHKPKRCILDYEEVCEYCNVKGHQANACGKRFLNAYSFLMAKAADQDIQPLITASKLAFSNRQRYKSRKLGMITLPRPMTREKAECVLLGSDMLYKNGMKGRKEMKKDEITKMIRFDYQTHFNISRDCIKLGLFTWNVDEVVYG</sequence>
<gene>
    <name evidence="1" type="ORF">ABVK25_004600</name>
</gene>
<evidence type="ECO:0000313" key="2">
    <source>
        <dbReference type="Proteomes" id="UP001590951"/>
    </source>
</evidence>
<reference evidence="1 2" key="1">
    <citation type="submission" date="2024-09" db="EMBL/GenBank/DDBJ databases">
        <title>Rethinking Asexuality: The Enigmatic Case of Functional Sexual Genes in Lepraria (Stereocaulaceae).</title>
        <authorList>
            <person name="Doellman M."/>
            <person name="Sun Y."/>
            <person name="Barcenas-Pena A."/>
            <person name="Lumbsch H.T."/>
            <person name="Grewe F."/>
        </authorList>
    </citation>
    <scope>NUCLEOTIDE SEQUENCE [LARGE SCALE GENOMIC DNA]</scope>
    <source>
        <strain evidence="1 2">Grewe 0041</strain>
    </source>
</reference>
<dbReference type="Proteomes" id="UP001590951">
    <property type="component" value="Unassembled WGS sequence"/>
</dbReference>